<feature type="transmembrane region" description="Helical" evidence="12">
    <location>
        <begin position="164"/>
        <end position="186"/>
    </location>
</feature>
<keyword evidence="15" id="KW-0863">Zinc-finger</keyword>
<evidence type="ECO:0000256" key="7">
    <source>
        <dbReference type="ARBA" id="ARBA00023136"/>
    </source>
</evidence>
<comment type="subcellular location">
    <subcellularLocation>
        <location evidence="2">Cell membrane</location>
    </subcellularLocation>
    <subcellularLocation>
        <location evidence="1">Membrane</location>
        <topology evidence="1">Single-pass membrane protein</topology>
    </subcellularLocation>
</comment>
<name>A0A239G061_9ACTN</name>
<evidence type="ECO:0000256" key="4">
    <source>
        <dbReference type="ARBA" id="ARBA00022692"/>
    </source>
</evidence>
<dbReference type="Pfam" id="PF13490">
    <property type="entry name" value="zf-HC2"/>
    <property type="match status" value="1"/>
</dbReference>
<dbReference type="EMBL" id="FZOH01000006">
    <property type="protein sequence ID" value="SNS62509.1"/>
    <property type="molecule type" value="Genomic_DNA"/>
</dbReference>
<dbReference type="OrthoDB" id="5183209at2"/>
<accession>A0A239G061</accession>
<dbReference type="Gene3D" id="1.10.10.1320">
    <property type="entry name" value="Anti-sigma factor, zinc-finger domain"/>
    <property type="match status" value="1"/>
</dbReference>
<keyword evidence="3" id="KW-1003">Cell membrane</keyword>
<dbReference type="GO" id="GO:0006417">
    <property type="term" value="P:regulation of translation"/>
    <property type="evidence" value="ECO:0007669"/>
    <property type="project" value="TreeGrafter"/>
</dbReference>
<evidence type="ECO:0000256" key="9">
    <source>
        <dbReference type="ARBA" id="ARBA00029829"/>
    </source>
</evidence>
<evidence type="ECO:0000259" key="13">
    <source>
        <dbReference type="Pfam" id="PF10099"/>
    </source>
</evidence>
<organism evidence="15 16">
    <name type="scientific">Geodermatophilus saharensis</name>
    <dbReference type="NCBI Taxonomy" id="1137994"/>
    <lineage>
        <taxon>Bacteria</taxon>
        <taxon>Bacillati</taxon>
        <taxon>Actinomycetota</taxon>
        <taxon>Actinomycetes</taxon>
        <taxon>Geodermatophilales</taxon>
        <taxon>Geodermatophilaceae</taxon>
        <taxon>Geodermatophilus</taxon>
    </lineage>
</organism>
<dbReference type="AlphaFoldDB" id="A0A239G061"/>
<feature type="compositionally biased region" description="Pro residues" evidence="11">
    <location>
        <begin position="82"/>
        <end position="106"/>
    </location>
</feature>
<dbReference type="InterPro" id="IPR051474">
    <property type="entry name" value="Anti-sigma-K/W_factor"/>
</dbReference>
<evidence type="ECO:0000256" key="12">
    <source>
        <dbReference type="SAM" id="Phobius"/>
    </source>
</evidence>
<keyword evidence="8" id="KW-0804">Transcription</keyword>
<dbReference type="Pfam" id="PF10099">
    <property type="entry name" value="RskA_C"/>
    <property type="match status" value="1"/>
</dbReference>
<evidence type="ECO:0000313" key="15">
    <source>
        <dbReference type="EMBL" id="SNS62509.1"/>
    </source>
</evidence>
<proteinExistence type="predicted"/>
<feature type="domain" description="Anti-sigma K factor RskA C-terminal" evidence="13">
    <location>
        <begin position="165"/>
        <end position="307"/>
    </location>
</feature>
<sequence length="317" mass="32506">MSARHDDHQTFDELAVGWALHALEPEDEAVFGAHLATCPRCARTVAETAEVMSALAGDLPAAEPSERLRERLRDAVERTEQLPPPAGAEPAPPAPPALPPVPPAPPGGRRRTDVPGAGPTAAGSTAAGSTAAGRRATGFPDYTSPVPGPGADPRSVWRRVLPNALVAAAVAAILALGTWTVVLGSARDDAQAVATRQAEVIDALLEPGRAAIAPVVDTEGQDVLATVVARDGRVQVVTDGLRVNDSSDSTYVVWGIAGDGPVALGTFDVISPQTDLRTVESAPTGSDAYDAYAISIEPGRQAPAEPSEVVADGQVTS</sequence>
<evidence type="ECO:0000256" key="8">
    <source>
        <dbReference type="ARBA" id="ARBA00023163"/>
    </source>
</evidence>
<keyword evidence="6" id="KW-0805">Transcription regulation</keyword>
<evidence type="ECO:0000256" key="11">
    <source>
        <dbReference type="SAM" id="MobiDB-lite"/>
    </source>
</evidence>
<dbReference type="Proteomes" id="UP000198386">
    <property type="component" value="Unassembled WGS sequence"/>
</dbReference>
<dbReference type="InterPro" id="IPR041916">
    <property type="entry name" value="Anti_sigma_zinc_sf"/>
</dbReference>
<evidence type="ECO:0000256" key="5">
    <source>
        <dbReference type="ARBA" id="ARBA00022989"/>
    </source>
</evidence>
<feature type="domain" description="Putative zinc-finger" evidence="14">
    <location>
        <begin position="13"/>
        <end position="42"/>
    </location>
</feature>
<keyword evidence="16" id="KW-1185">Reference proteome</keyword>
<dbReference type="PANTHER" id="PTHR37461:SF1">
    <property type="entry name" value="ANTI-SIGMA-K FACTOR RSKA"/>
    <property type="match status" value="1"/>
</dbReference>
<dbReference type="RefSeq" id="WP_089404903.1">
    <property type="nucleotide sequence ID" value="NZ_FZOH01000006.1"/>
</dbReference>
<evidence type="ECO:0000259" key="14">
    <source>
        <dbReference type="Pfam" id="PF13490"/>
    </source>
</evidence>
<reference evidence="16" key="1">
    <citation type="submission" date="2017-06" db="EMBL/GenBank/DDBJ databases">
        <authorList>
            <person name="Varghese N."/>
            <person name="Submissions S."/>
        </authorList>
    </citation>
    <scope>NUCLEOTIDE SEQUENCE [LARGE SCALE GENOMIC DNA]</scope>
    <source>
        <strain evidence="16">DSM 45423</strain>
    </source>
</reference>
<gene>
    <name evidence="15" type="ORF">SAMN04488107_3215</name>
</gene>
<dbReference type="GO" id="GO:0008270">
    <property type="term" value="F:zinc ion binding"/>
    <property type="evidence" value="ECO:0007669"/>
    <property type="project" value="UniProtKB-KW"/>
</dbReference>
<dbReference type="InterPro" id="IPR018764">
    <property type="entry name" value="RskA_C"/>
</dbReference>
<feature type="region of interest" description="Disordered" evidence="11">
    <location>
        <begin position="81"/>
        <end position="150"/>
    </location>
</feature>
<keyword evidence="7 12" id="KW-0472">Membrane</keyword>
<feature type="compositionally biased region" description="Low complexity" evidence="11">
    <location>
        <begin position="115"/>
        <end position="138"/>
    </location>
</feature>
<protein>
    <recommendedName>
        <fullName evidence="10">Regulator of SigK</fullName>
    </recommendedName>
    <alternativeName>
        <fullName evidence="9">Sigma-K anti-sigma factor RskA</fullName>
    </alternativeName>
</protein>
<keyword evidence="15" id="KW-0479">Metal-binding</keyword>
<dbReference type="InterPro" id="IPR027383">
    <property type="entry name" value="Znf_put"/>
</dbReference>
<evidence type="ECO:0000256" key="2">
    <source>
        <dbReference type="ARBA" id="ARBA00004236"/>
    </source>
</evidence>
<evidence type="ECO:0000256" key="3">
    <source>
        <dbReference type="ARBA" id="ARBA00022475"/>
    </source>
</evidence>
<keyword evidence="5 12" id="KW-1133">Transmembrane helix</keyword>
<keyword evidence="15" id="KW-0862">Zinc</keyword>
<evidence type="ECO:0000256" key="1">
    <source>
        <dbReference type="ARBA" id="ARBA00004167"/>
    </source>
</evidence>
<evidence type="ECO:0000256" key="6">
    <source>
        <dbReference type="ARBA" id="ARBA00023015"/>
    </source>
</evidence>
<evidence type="ECO:0000313" key="16">
    <source>
        <dbReference type="Proteomes" id="UP000198386"/>
    </source>
</evidence>
<evidence type="ECO:0000256" key="10">
    <source>
        <dbReference type="ARBA" id="ARBA00030803"/>
    </source>
</evidence>
<dbReference type="PANTHER" id="PTHR37461">
    <property type="entry name" value="ANTI-SIGMA-K FACTOR RSKA"/>
    <property type="match status" value="1"/>
</dbReference>
<keyword evidence="4 12" id="KW-0812">Transmembrane</keyword>
<dbReference type="GO" id="GO:0016989">
    <property type="term" value="F:sigma factor antagonist activity"/>
    <property type="evidence" value="ECO:0007669"/>
    <property type="project" value="TreeGrafter"/>
</dbReference>
<dbReference type="GO" id="GO:0005886">
    <property type="term" value="C:plasma membrane"/>
    <property type="evidence" value="ECO:0007669"/>
    <property type="project" value="UniProtKB-SubCell"/>
</dbReference>